<dbReference type="Pfam" id="PF22486">
    <property type="entry name" value="MATH_2"/>
    <property type="match status" value="1"/>
</dbReference>
<comment type="caution">
    <text evidence="3">The sequence shown here is derived from an EMBL/GenBank/DDBJ whole genome shotgun (WGS) entry which is preliminary data.</text>
</comment>
<dbReference type="InterPro" id="IPR002083">
    <property type="entry name" value="MATH/TRAF_dom"/>
</dbReference>
<dbReference type="PROSITE" id="PS50144">
    <property type="entry name" value="MATH"/>
    <property type="match status" value="1"/>
</dbReference>
<dbReference type="GO" id="GO:0030163">
    <property type="term" value="P:protein catabolic process"/>
    <property type="evidence" value="ECO:0007669"/>
    <property type="project" value="UniProtKB-ARBA"/>
</dbReference>
<organism evidence="3 4">
    <name type="scientific">Trichogramma kaykai</name>
    <dbReference type="NCBI Taxonomy" id="54128"/>
    <lineage>
        <taxon>Eukaryota</taxon>
        <taxon>Metazoa</taxon>
        <taxon>Ecdysozoa</taxon>
        <taxon>Arthropoda</taxon>
        <taxon>Hexapoda</taxon>
        <taxon>Insecta</taxon>
        <taxon>Pterygota</taxon>
        <taxon>Neoptera</taxon>
        <taxon>Endopterygota</taxon>
        <taxon>Hymenoptera</taxon>
        <taxon>Apocrita</taxon>
        <taxon>Proctotrupomorpha</taxon>
        <taxon>Chalcidoidea</taxon>
        <taxon>Trichogrammatidae</taxon>
        <taxon>Trichogramma</taxon>
    </lineage>
</organism>
<evidence type="ECO:0008006" key="5">
    <source>
        <dbReference type="Google" id="ProtNLM"/>
    </source>
</evidence>
<protein>
    <recommendedName>
        <fullName evidence="5">BTB domain-containing protein</fullName>
    </recommendedName>
</protein>
<dbReference type="SMART" id="SM00225">
    <property type="entry name" value="BTB"/>
    <property type="match status" value="1"/>
</dbReference>
<dbReference type="InterPro" id="IPR008974">
    <property type="entry name" value="TRAF-like"/>
</dbReference>
<dbReference type="SUPFAM" id="SSF49599">
    <property type="entry name" value="TRAF domain-like"/>
    <property type="match status" value="1"/>
</dbReference>
<dbReference type="InterPro" id="IPR000210">
    <property type="entry name" value="BTB/POZ_dom"/>
</dbReference>
<evidence type="ECO:0000259" key="2">
    <source>
        <dbReference type="PROSITE" id="PS50144"/>
    </source>
</evidence>
<dbReference type="Gene3D" id="2.60.210.10">
    <property type="entry name" value="Apoptosis, Tumor Necrosis Factor Receptor Associated Protein 2, Chain A"/>
    <property type="match status" value="1"/>
</dbReference>
<dbReference type="CDD" id="cd00121">
    <property type="entry name" value="MATH"/>
    <property type="match status" value="1"/>
</dbReference>
<dbReference type="SUPFAM" id="SSF54695">
    <property type="entry name" value="POZ domain"/>
    <property type="match status" value="1"/>
</dbReference>
<feature type="domain" description="BTB" evidence="1">
    <location>
        <begin position="202"/>
        <end position="273"/>
    </location>
</feature>
<dbReference type="Proteomes" id="UP001627154">
    <property type="component" value="Unassembled WGS sequence"/>
</dbReference>
<name>A0ABD2XNA4_9HYME</name>
<sequence length="430" mass="48395">MSMCNRVSGITRIVKDECSFTWTIADYGLISKRPEVRLNSPIFCVNDCPDKRFRLDYYPGGRETSPNWASLHLVRMSPARDELTCECKLAVVVGDTTIASKEFVEVFASKDSGDDTARDVWGFTKFTRIERIERAIAAAGNNMATIRCDVVVAKRLEKNLIVQSGGSRDPSSSSTYAANGRKRQKIEPLARFDWIFLQARNSDVILRFPMQPQQQPVPAHKLVLAGASPVFRAMFSAEMLETQQNVVEMVDIRREIVVEMLRYVYTGSVQQKPPLECGAYCELLAASDKYQIEPLKHVCEEKLGSLLSVENCIMVLNYAEKHGAPELRMDGVLYAKTHMAELVDSEPMKQHASPFVLDIIRLLLRNDCDSTSSSRTTTRKTRTINTAARATEQQPVIISDEETDWAALRAELTASIQSLERQIMSRRAAR</sequence>
<feature type="domain" description="MATH" evidence="2">
    <location>
        <begin position="17"/>
        <end position="150"/>
    </location>
</feature>
<proteinExistence type="predicted"/>
<reference evidence="3 4" key="1">
    <citation type="journal article" date="2024" name="bioRxiv">
        <title>A reference genome for Trichogramma kaykai: A tiny desert-dwelling parasitoid wasp with competing sex-ratio distorters.</title>
        <authorList>
            <person name="Culotta J."/>
            <person name="Lindsey A.R."/>
        </authorList>
    </citation>
    <scope>NUCLEOTIDE SEQUENCE [LARGE SCALE GENOMIC DNA]</scope>
    <source>
        <strain evidence="3 4">KSX58</strain>
    </source>
</reference>
<dbReference type="Gene3D" id="3.30.710.10">
    <property type="entry name" value="Potassium Channel Kv1.1, Chain A"/>
    <property type="match status" value="1"/>
</dbReference>
<dbReference type="PROSITE" id="PS50097">
    <property type="entry name" value="BTB"/>
    <property type="match status" value="1"/>
</dbReference>
<dbReference type="InterPro" id="IPR011333">
    <property type="entry name" value="SKP1/BTB/POZ_sf"/>
</dbReference>
<gene>
    <name evidence="3" type="ORF">TKK_001567</name>
</gene>
<dbReference type="PANTHER" id="PTHR24413">
    <property type="entry name" value="SPECKLE-TYPE POZ PROTEIN"/>
    <property type="match status" value="1"/>
</dbReference>
<evidence type="ECO:0000313" key="3">
    <source>
        <dbReference type="EMBL" id="KAL3406196.1"/>
    </source>
</evidence>
<accession>A0ABD2XNA4</accession>
<evidence type="ECO:0000259" key="1">
    <source>
        <dbReference type="PROSITE" id="PS50097"/>
    </source>
</evidence>
<dbReference type="EMBL" id="JBJJXI010000019">
    <property type="protein sequence ID" value="KAL3406196.1"/>
    <property type="molecule type" value="Genomic_DNA"/>
</dbReference>
<dbReference type="AlphaFoldDB" id="A0ABD2XNA4"/>
<dbReference type="Pfam" id="PF00651">
    <property type="entry name" value="BTB"/>
    <property type="match status" value="1"/>
</dbReference>
<evidence type="ECO:0000313" key="4">
    <source>
        <dbReference type="Proteomes" id="UP001627154"/>
    </source>
</evidence>
<keyword evidence="4" id="KW-1185">Reference proteome</keyword>